<dbReference type="SMART" id="SM00220">
    <property type="entry name" value="S_TKc"/>
    <property type="match status" value="1"/>
</dbReference>
<evidence type="ECO:0000256" key="4">
    <source>
        <dbReference type="ARBA" id="ARBA00022840"/>
    </source>
</evidence>
<dbReference type="Pfam" id="PF00069">
    <property type="entry name" value="Pkinase"/>
    <property type="match status" value="1"/>
</dbReference>
<dbReference type="EMBL" id="JBBJBU010000002">
    <property type="protein sequence ID" value="KAK7206704.1"/>
    <property type="molecule type" value="Genomic_DNA"/>
</dbReference>
<comment type="caution">
    <text evidence="6">The sequence shown here is derived from an EMBL/GenBank/DDBJ whole genome shotgun (WGS) entry which is preliminary data.</text>
</comment>
<dbReference type="Proteomes" id="UP001498771">
    <property type="component" value="Unassembled WGS sequence"/>
</dbReference>
<dbReference type="InterPro" id="IPR050538">
    <property type="entry name" value="MAP_kinase_kinase_kinase"/>
</dbReference>
<dbReference type="GeneID" id="90040135"/>
<name>A0ABR1FA41_9ASCO</name>
<dbReference type="InterPro" id="IPR008271">
    <property type="entry name" value="Ser/Thr_kinase_AS"/>
</dbReference>
<dbReference type="PROSITE" id="PS50011">
    <property type="entry name" value="PROTEIN_KINASE_DOM"/>
    <property type="match status" value="1"/>
</dbReference>
<evidence type="ECO:0000256" key="1">
    <source>
        <dbReference type="ARBA" id="ARBA00022679"/>
    </source>
</evidence>
<keyword evidence="7" id="KW-1185">Reference proteome</keyword>
<dbReference type="SUPFAM" id="SSF56112">
    <property type="entry name" value="Protein kinase-like (PK-like)"/>
    <property type="match status" value="1"/>
</dbReference>
<protein>
    <submittedName>
        <fullName evidence="6">Kinase-like domain-containing protein</fullName>
    </submittedName>
</protein>
<keyword evidence="4" id="KW-0067">ATP-binding</keyword>
<proteinExistence type="predicted"/>
<dbReference type="Gene3D" id="1.10.510.10">
    <property type="entry name" value="Transferase(Phosphotransferase) domain 1"/>
    <property type="match status" value="1"/>
</dbReference>
<keyword evidence="1" id="KW-0808">Transferase</keyword>
<keyword evidence="2" id="KW-0547">Nucleotide-binding</keyword>
<reference evidence="6 7" key="1">
    <citation type="submission" date="2024-03" db="EMBL/GenBank/DDBJ databases">
        <title>Genome-scale model development and genomic sequencing of the oleaginous clade Lipomyces.</title>
        <authorList>
            <consortium name="Lawrence Berkeley National Laboratory"/>
            <person name="Czajka J.J."/>
            <person name="Han Y."/>
            <person name="Kim J."/>
            <person name="Mondo S.J."/>
            <person name="Hofstad B.A."/>
            <person name="Robles A."/>
            <person name="Haridas S."/>
            <person name="Riley R."/>
            <person name="LaButti K."/>
            <person name="Pangilinan J."/>
            <person name="Andreopoulos W."/>
            <person name="Lipzen A."/>
            <person name="Yan J."/>
            <person name="Wang M."/>
            <person name="Ng V."/>
            <person name="Grigoriev I.V."/>
            <person name="Spatafora J.W."/>
            <person name="Magnuson J.K."/>
            <person name="Baker S.E."/>
            <person name="Pomraning K.R."/>
        </authorList>
    </citation>
    <scope>NUCLEOTIDE SEQUENCE [LARGE SCALE GENOMIC DNA]</scope>
    <source>
        <strain evidence="6 7">Phaff 52-87</strain>
    </source>
</reference>
<evidence type="ECO:0000256" key="3">
    <source>
        <dbReference type="ARBA" id="ARBA00022777"/>
    </source>
</evidence>
<dbReference type="PANTHER" id="PTHR48016">
    <property type="entry name" value="MAP KINASE KINASE KINASE SSK2-RELATED-RELATED"/>
    <property type="match status" value="1"/>
</dbReference>
<dbReference type="PIRSF" id="PIRSF000654">
    <property type="entry name" value="Integrin-linked_kinase"/>
    <property type="match status" value="1"/>
</dbReference>
<dbReference type="PANTHER" id="PTHR48016:SF48">
    <property type="entry name" value="SERINE_THREONINE-PROTEIN KINASE BCK1_SLK1_SSP31"/>
    <property type="match status" value="1"/>
</dbReference>
<organism evidence="6 7">
    <name type="scientific">Myxozyma melibiosi</name>
    <dbReference type="NCBI Taxonomy" id="54550"/>
    <lineage>
        <taxon>Eukaryota</taxon>
        <taxon>Fungi</taxon>
        <taxon>Dikarya</taxon>
        <taxon>Ascomycota</taxon>
        <taxon>Saccharomycotina</taxon>
        <taxon>Lipomycetes</taxon>
        <taxon>Lipomycetales</taxon>
        <taxon>Lipomycetaceae</taxon>
        <taxon>Myxozyma</taxon>
    </lineage>
</organism>
<sequence length="285" mass="31902">MIAVKQVIVPLTASDKSSSKQQEVVTALNAEIETMKDLDHLNIVQYLGYEALPEVCSLFLEYVPGGSIGTCLRKHGRFEVPVVHSLTRQVVDGLAYLHSKGILHRDLKSDNLLLDLDGVVKISDFGISKRSQNIYSNDAEMSMQGTIFWMAPEVIHSYVHHENEGYKKQGYSAKVDIWSLGCVVLEMFAGRRPWSNDEAIGAMYKLGNAKLAPPIPEDTIEYVQEDGKEFLDLCFITDPEKRPTAQVLLDTRFCVPDPTFNFADTNLAKLISSNDKREQSQFSGK</sequence>
<evidence type="ECO:0000256" key="2">
    <source>
        <dbReference type="ARBA" id="ARBA00022741"/>
    </source>
</evidence>
<dbReference type="PROSITE" id="PS00108">
    <property type="entry name" value="PROTEIN_KINASE_ST"/>
    <property type="match status" value="1"/>
</dbReference>
<evidence type="ECO:0000313" key="7">
    <source>
        <dbReference type="Proteomes" id="UP001498771"/>
    </source>
</evidence>
<keyword evidence="3" id="KW-0418">Kinase</keyword>
<dbReference type="RefSeq" id="XP_064769737.1">
    <property type="nucleotide sequence ID" value="XM_064914623.1"/>
</dbReference>
<dbReference type="InterPro" id="IPR000719">
    <property type="entry name" value="Prot_kinase_dom"/>
</dbReference>
<evidence type="ECO:0000313" key="6">
    <source>
        <dbReference type="EMBL" id="KAK7206704.1"/>
    </source>
</evidence>
<dbReference type="InterPro" id="IPR011009">
    <property type="entry name" value="Kinase-like_dom_sf"/>
</dbReference>
<evidence type="ECO:0000259" key="5">
    <source>
        <dbReference type="PROSITE" id="PS50011"/>
    </source>
</evidence>
<accession>A0ABR1FA41</accession>
<feature type="domain" description="Protein kinase" evidence="5">
    <location>
        <begin position="1"/>
        <end position="260"/>
    </location>
</feature>
<gene>
    <name evidence="6" type="ORF">BZA70DRAFT_298768</name>
</gene>